<protein>
    <submittedName>
        <fullName evidence="13">Porin</fullName>
    </submittedName>
</protein>
<name>A0A418Y4N3_9BURK</name>
<dbReference type="GO" id="GO:0046930">
    <property type="term" value="C:pore complex"/>
    <property type="evidence" value="ECO:0007669"/>
    <property type="project" value="UniProtKB-KW"/>
</dbReference>
<dbReference type="PRINTS" id="PR00184">
    <property type="entry name" value="NEISSPPORIN"/>
</dbReference>
<dbReference type="RefSeq" id="WP_119810225.1">
    <property type="nucleotide sequence ID" value="NZ_QYUP01000076.1"/>
</dbReference>
<keyword evidence="4" id="KW-1134">Transmembrane beta strand</keyword>
<dbReference type="Gene3D" id="2.40.160.10">
    <property type="entry name" value="Porin"/>
    <property type="match status" value="1"/>
</dbReference>
<dbReference type="GO" id="GO:0006811">
    <property type="term" value="P:monoatomic ion transport"/>
    <property type="evidence" value="ECO:0007669"/>
    <property type="project" value="UniProtKB-KW"/>
</dbReference>
<evidence type="ECO:0000313" key="14">
    <source>
        <dbReference type="Proteomes" id="UP000284006"/>
    </source>
</evidence>
<dbReference type="SUPFAM" id="SSF56935">
    <property type="entry name" value="Porins"/>
    <property type="match status" value="1"/>
</dbReference>
<evidence type="ECO:0000256" key="10">
    <source>
        <dbReference type="ARBA" id="ARBA00023237"/>
    </source>
</evidence>
<evidence type="ECO:0000256" key="8">
    <source>
        <dbReference type="ARBA" id="ARBA00023114"/>
    </source>
</evidence>
<keyword evidence="9" id="KW-0472">Membrane</keyword>
<evidence type="ECO:0000256" key="1">
    <source>
        <dbReference type="ARBA" id="ARBA00004571"/>
    </source>
</evidence>
<evidence type="ECO:0000256" key="4">
    <source>
        <dbReference type="ARBA" id="ARBA00022452"/>
    </source>
</evidence>
<comment type="subcellular location">
    <subcellularLocation>
        <location evidence="1">Cell outer membrane</location>
        <topology evidence="1">Multi-pass membrane protein</topology>
    </subcellularLocation>
</comment>
<comment type="caution">
    <text evidence="13">The sequence shown here is derived from an EMBL/GenBank/DDBJ whole genome shotgun (WGS) entry which is preliminary data.</text>
</comment>
<feature type="signal peptide" evidence="11">
    <location>
        <begin position="1"/>
        <end position="24"/>
    </location>
</feature>
<dbReference type="CDD" id="cd00342">
    <property type="entry name" value="gram_neg_porins"/>
    <property type="match status" value="1"/>
</dbReference>
<dbReference type="PANTHER" id="PTHR34501">
    <property type="entry name" value="PROTEIN YDDL-RELATED"/>
    <property type="match status" value="1"/>
</dbReference>
<keyword evidence="6 11" id="KW-0732">Signal</keyword>
<evidence type="ECO:0000256" key="9">
    <source>
        <dbReference type="ARBA" id="ARBA00023136"/>
    </source>
</evidence>
<keyword evidence="14" id="KW-1185">Reference proteome</keyword>
<dbReference type="Proteomes" id="UP000284006">
    <property type="component" value="Unassembled WGS sequence"/>
</dbReference>
<reference evidence="13 14" key="1">
    <citation type="submission" date="2018-09" db="EMBL/GenBank/DDBJ databases">
        <authorList>
            <person name="Zhu H."/>
        </authorList>
    </citation>
    <scope>NUCLEOTIDE SEQUENCE [LARGE SCALE GENOMIC DNA]</scope>
    <source>
        <strain evidence="13 14">K1S02-61</strain>
    </source>
</reference>
<dbReference type="PANTHER" id="PTHR34501:SF9">
    <property type="entry name" value="MAJOR OUTER MEMBRANE PROTEIN P.IA"/>
    <property type="match status" value="1"/>
</dbReference>
<keyword evidence="10" id="KW-0998">Cell outer membrane</keyword>
<dbReference type="OrthoDB" id="5289162at2"/>
<gene>
    <name evidence="13" type="ORF">D3872_07680</name>
</gene>
<evidence type="ECO:0000313" key="13">
    <source>
        <dbReference type="EMBL" id="RJG20892.1"/>
    </source>
</evidence>
<evidence type="ECO:0000256" key="2">
    <source>
        <dbReference type="ARBA" id="ARBA00011233"/>
    </source>
</evidence>
<dbReference type="InterPro" id="IPR023614">
    <property type="entry name" value="Porin_dom_sf"/>
</dbReference>
<dbReference type="GO" id="GO:0009279">
    <property type="term" value="C:cell outer membrane"/>
    <property type="evidence" value="ECO:0007669"/>
    <property type="project" value="UniProtKB-SubCell"/>
</dbReference>
<keyword evidence="7" id="KW-0406">Ion transport</keyword>
<proteinExistence type="predicted"/>
<feature type="domain" description="Porin" evidence="12">
    <location>
        <begin position="11"/>
        <end position="344"/>
    </location>
</feature>
<accession>A0A418Y4N3</accession>
<dbReference type="AlphaFoldDB" id="A0A418Y4N3"/>
<evidence type="ECO:0000259" key="12">
    <source>
        <dbReference type="Pfam" id="PF13609"/>
    </source>
</evidence>
<evidence type="ECO:0000256" key="7">
    <source>
        <dbReference type="ARBA" id="ARBA00023065"/>
    </source>
</evidence>
<dbReference type="InterPro" id="IPR033900">
    <property type="entry name" value="Gram_neg_porin_domain"/>
</dbReference>
<evidence type="ECO:0000256" key="6">
    <source>
        <dbReference type="ARBA" id="ARBA00022729"/>
    </source>
</evidence>
<dbReference type="GO" id="GO:0015288">
    <property type="term" value="F:porin activity"/>
    <property type="evidence" value="ECO:0007669"/>
    <property type="project" value="UniProtKB-KW"/>
</dbReference>
<evidence type="ECO:0000256" key="11">
    <source>
        <dbReference type="SAM" id="SignalP"/>
    </source>
</evidence>
<keyword evidence="3" id="KW-0813">Transport</keyword>
<dbReference type="InterPro" id="IPR002299">
    <property type="entry name" value="Porin_Neis"/>
</dbReference>
<keyword evidence="8" id="KW-0626">Porin</keyword>
<comment type="subunit">
    <text evidence="2">Homotrimer.</text>
</comment>
<evidence type="ECO:0000256" key="5">
    <source>
        <dbReference type="ARBA" id="ARBA00022692"/>
    </source>
</evidence>
<dbReference type="EMBL" id="QYUP01000076">
    <property type="protein sequence ID" value="RJG20892.1"/>
    <property type="molecule type" value="Genomic_DNA"/>
</dbReference>
<sequence length="371" mass="37852">MKHSLVACAIAAALSATFAGAVSAQSNVTMYGTVDAGFVRESGGVAGTVNKIGSGIGSVSRLGFRGSEDLGAGLSANFVLELGAKIDTGEIDTAGSIFNRQALVGLKSTTLGALTLGRQYTPYYTTLSTVADPFGTAYAGNIKNLFPTAGNNTRTSNMVLYTSPSVQGWSGELAYTMGEQAGSNTAGRQLGAAIAYSAGALNARLGYNNRNNDISAAAGAGMTPPVAASSRDIGTNTVLAANYNLGVVKSYAAYGRDKGPNSAPLPNSANPYGGVRPTASTDSSDCLLGLTAPVASGTVIASYIGKDDKSAFNQDARQWGLAYSHPLSKRTNLYGAYAKIRNKNGAGYTVGNNGEAGSGDQAINLGMRHTF</sequence>
<organism evidence="13 14">
    <name type="scientific">Massilia cavernae</name>
    <dbReference type="NCBI Taxonomy" id="2320864"/>
    <lineage>
        <taxon>Bacteria</taxon>
        <taxon>Pseudomonadati</taxon>
        <taxon>Pseudomonadota</taxon>
        <taxon>Betaproteobacteria</taxon>
        <taxon>Burkholderiales</taxon>
        <taxon>Oxalobacteraceae</taxon>
        <taxon>Telluria group</taxon>
        <taxon>Massilia</taxon>
    </lineage>
</organism>
<evidence type="ECO:0000256" key="3">
    <source>
        <dbReference type="ARBA" id="ARBA00022448"/>
    </source>
</evidence>
<dbReference type="Pfam" id="PF13609">
    <property type="entry name" value="Porin_4"/>
    <property type="match status" value="1"/>
</dbReference>
<dbReference type="InterPro" id="IPR050298">
    <property type="entry name" value="Gram-neg_bact_OMP"/>
</dbReference>
<keyword evidence="5" id="KW-0812">Transmembrane</keyword>
<feature type="chain" id="PRO_5019208961" evidence="11">
    <location>
        <begin position="25"/>
        <end position="371"/>
    </location>
</feature>